<dbReference type="GO" id="GO:0032977">
    <property type="term" value="F:membrane insertase activity"/>
    <property type="evidence" value="ECO:0007669"/>
    <property type="project" value="InterPro"/>
</dbReference>
<reference evidence="9" key="1">
    <citation type="submission" date="2013-04" db="EMBL/GenBank/DDBJ databases">
        <title>The Genome Sequence of Fonticula alba ATCC 38817.</title>
        <authorList>
            <consortium name="The Broad Institute Genomics Platform"/>
            <person name="Russ C."/>
            <person name="Cuomo C."/>
            <person name="Burger G."/>
            <person name="Gray M.W."/>
            <person name="Holland P.W.H."/>
            <person name="King N."/>
            <person name="Lang F.B.F."/>
            <person name="Roger A.J."/>
            <person name="Ruiz-Trillo I."/>
            <person name="Brown M."/>
            <person name="Walker B."/>
            <person name="Young S."/>
            <person name="Zeng Q."/>
            <person name="Gargeya S."/>
            <person name="Fitzgerald M."/>
            <person name="Haas B."/>
            <person name="Abouelleil A."/>
            <person name="Allen A.W."/>
            <person name="Alvarado L."/>
            <person name="Arachchi H.M."/>
            <person name="Berlin A.M."/>
            <person name="Chapman S.B."/>
            <person name="Gainer-Dewar J."/>
            <person name="Goldberg J."/>
            <person name="Griggs A."/>
            <person name="Gujja S."/>
            <person name="Hansen M."/>
            <person name="Howarth C."/>
            <person name="Imamovic A."/>
            <person name="Ireland A."/>
            <person name="Larimer J."/>
            <person name="McCowan C."/>
            <person name="Murphy C."/>
            <person name="Pearson M."/>
            <person name="Poon T.W."/>
            <person name="Priest M."/>
            <person name="Roberts A."/>
            <person name="Saif S."/>
            <person name="Shea T."/>
            <person name="Sisk P."/>
            <person name="Sykes S."/>
            <person name="Wortman J."/>
            <person name="Nusbaum C."/>
            <person name="Birren B."/>
        </authorList>
    </citation>
    <scope>NUCLEOTIDE SEQUENCE [LARGE SCALE GENOMIC DNA]</scope>
    <source>
        <strain evidence="9">ATCC 38817</strain>
    </source>
</reference>
<evidence type="ECO:0000256" key="3">
    <source>
        <dbReference type="ARBA" id="ARBA00022989"/>
    </source>
</evidence>
<keyword evidence="3 7" id="KW-1133">Transmembrane helix</keyword>
<evidence type="ECO:0000313" key="9">
    <source>
        <dbReference type="EMBL" id="KCV69208.1"/>
    </source>
</evidence>
<dbReference type="AlphaFoldDB" id="A0A058Z5I8"/>
<evidence type="ECO:0000256" key="6">
    <source>
        <dbReference type="SAM" id="MobiDB-lite"/>
    </source>
</evidence>
<dbReference type="Proteomes" id="UP000030693">
    <property type="component" value="Unassembled WGS sequence"/>
</dbReference>
<dbReference type="InterPro" id="IPR028055">
    <property type="entry name" value="YidC/Oxa/ALB_C"/>
</dbReference>
<dbReference type="GO" id="GO:0032979">
    <property type="term" value="P:protein insertion into mitochondrial inner membrane from matrix"/>
    <property type="evidence" value="ECO:0007669"/>
    <property type="project" value="TreeGrafter"/>
</dbReference>
<dbReference type="OrthoDB" id="2148490at2759"/>
<comment type="similarity">
    <text evidence="5">Belongs to the OXA1/ALB3/YidC family.</text>
</comment>
<dbReference type="InterPro" id="IPR001708">
    <property type="entry name" value="YidC/ALB3/OXA1/COX18"/>
</dbReference>
<evidence type="ECO:0000259" key="8">
    <source>
        <dbReference type="Pfam" id="PF02096"/>
    </source>
</evidence>
<sequence length="375" mass="40073">MARLGASARVVAAPLASLQSREETPARAAAAPAVANRPAVSMWAVSRAYSQHSLEGMHSAGMARRNYSTAPSSSAAAVAAAATPSDAPASVSAAVSEAAAAAPLGSASLPESLAAAIGADDTAPAHVSDFANYDLTNKADLYNYGLDGFFRGYFSEFLNVLHFDAGLPWWGAILGLSVGIRVVAFPFLARQVRASAVMQNMMPQMSVIRMEMEAAQRKGDKAKAAEATQKIAAMFTANKVNPLSPVLYGLLPTPFFVGTFMALNQSVLMYWTSSSILTIFMNNALRRIGFLRRMYDIPEMVVTAEQRQAATAIQTHAAVAKNNPAFAQQEEQIRSSMKNYELRQKAALKPNHTQVMSSTRPRVAPKANKSVTVNK</sequence>
<dbReference type="PANTHER" id="PTHR12428:SF65">
    <property type="entry name" value="CYTOCHROME C OXIDASE ASSEMBLY PROTEIN COX18, MITOCHONDRIAL"/>
    <property type="match status" value="1"/>
</dbReference>
<evidence type="ECO:0000313" key="10">
    <source>
        <dbReference type="Proteomes" id="UP000030693"/>
    </source>
</evidence>
<evidence type="ECO:0000256" key="5">
    <source>
        <dbReference type="RuleBase" id="RU003945"/>
    </source>
</evidence>
<protein>
    <recommendedName>
        <fullName evidence="8">Membrane insertase YidC/Oxa/ALB C-terminal domain-containing protein</fullName>
    </recommendedName>
</protein>
<feature type="domain" description="Membrane insertase YidC/Oxa/ALB C-terminal" evidence="8">
    <location>
        <begin position="169"/>
        <end position="272"/>
    </location>
</feature>
<dbReference type="EMBL" id="KB932207">
    <property type="protein sequence ID" value="KCV69208.1"/>
    <property type="molecule type" value="Genomic_DNA"/>
</dbReference>
<dbReference type="GO" id="GO:0005743">
    <property type="term" value="C:mitochondrial inner membrane"/>
    <property type="evidence" value="ECO:0007669"/>
    <property type="project" value="TreeGrafter"/>
</dbReference>
<dbReference type="eggNOG" id="KOG1239">
    <property type="taxonomic scope" value="Eukaryota"/>
</dbReference>
<feature type="transmembrane region" description="Helical" evidence="7">
    <location>
        <begin position="243"/>
        <end position="262"/>
    </location>
</feature>
<proteinExistence type="inferred from homology"/>
<dbReference type="Pfam" id="PF02096">
    <property type="entry name" value="60KD_IMP"/>
    <property type="match status" value="1"/>
</dbReference>
<keyword evidence="4 7" id="KW-0472">Membrane</keyword>
<organism evidence="9">
    <name type="scientific">Fonticula alba</name>
    <name type="common">Slime mold</name>
    <dbReference type="NCBI Taxonomy" id="691883"/>
    <lineage>
        <taxon>Eukaryota</taxon>
        <taxon>Rotosphaerida</taxon>
        <taxon>Fonticulaceae</taxon>
        <taxon>Fonticula</taxon>
    </lineage>
</organism>
<feature type="compositionally biased region" description="Polar residues" evidence="6">
    <location>
        <begin position="351"/>
        <end position="360"/>
    </location>
</feature>
<feature type="transmembrane region" description="Helical" evidence="7">
    <location>
        <begin position="268"/>
        <end position="285"/>
    </location>
</feature>
<keyword evidence="2 5" id="KW-0812">Transmembrane</keyword>
<evidence type="ECO:0000256" key="7">
    <source>
        <dbReference type="SAM" id="Phobius"/>
    </source>
</evidence>
<accession>A0A058Z5I8</accession>
<keyword evidence="10" id="KW-1185">Reference proteome</keyword>
<evidence type="ECO:0000256" key="4">
    <source>
        <dbReference type="ARBA" id="ARBA00023136"/>
    </source>
</evidence>
<dbReference type="RefSeq" id="XP_009496779.1">
    <property type="nucleotide sequence ID" value="XM_009498504.1"/>
</dbReference>
<dbReference type="PANTHER" id="PTHR12428">
    <property type="entry name" value="OXA1"/>
    <property type="match status" value="1"/>
</dbReference>
<comment type="subcellular location">
    <subcellularLocation>
        <location evidence="1 5">Membrane</location>
        <topology evidence="1 5">Multi-pass membrane protein</topology>
    </subcellularLocation>
</comment>
<feature type="region of interest" description="Disordered" evidence="6">
    <location>
        <begin position="350"/>
        <end position="375"/>
    </location>
</feature>
<evidence type="ECO:0000256" key="1">
    <source>
        <dbReference type="ARBA" id="ARBA00004141"/>
    </source>
</evidence>
<name>A0A058Z5I8_FONAL</name>
<evidence type="ECO:0000256" key="2">
    <source>
        <dbReference type="ARBA" id="ARBA00022692"/>
    </source>
</evidence>
<feature type="transmembrane region" description="Helical" evidence="7">
    <location>
        <begin position="167"/>
        <end position="189"/>
    </location>
</feature>
<dbReference type="STRING" id="691883.A0A058Z5I8"/>
<gene>
    <name evidence="9" type="ORF">H696_04620</name>
</gene>
<dbReference type="GeneID" id="20529345"/>